<dbReference type="GO" id="GO:0006139">
    <property type="term" value="P:nucleobase-containing compound metabolic process"/>
    <property type="evidence" value="ECO:0007669"/>
    <property type="project" value="InterPro"/>
</dbReference>
<keyword evidence="1" id="KW-0540">Nuclease</keyword>
<feature type="region of interest" description="Disordered" evidence="3">
    <location>
        <begin position="18"/>
        <end position="60"/>
    </location>
</feature>
<reference evidence="5 6" key="1">
    <citation type="submission" date="2019-03" db="EMBL/GenBank/DDBJ databases">
        <title>Sequencing 23 genomes of Wallemia ichthyophaga.</title>
        <authorList>
            <person name="Gostincar C."/>
        </authorList>
    </citation>
    <scope>NUCLEOTIDE SEQUENCE [LARGE SCALE GENOMIC DNA]</scope>
    <source>
        <strain evidence="5 6">EXF-6200</strain>
    </source>
</reference>
<name>A0A4T0J1P1_WALIC</name>
<proteinExistence type="predicted"/>
<keyword evidence="2" id="KW-0378">Hydrolase</keyword>
<protein>
    <recommendedName>
        <fullName evidence="4">3'-5' exonuclease domain-containing protein</fullName>
    </recommendedName>
</protein>
<sequence>MNLIRRLSNDKIIDLTGGFTGVATTPPNPNPPADYRNKTLQSTPRKASKPPIKPSVTSLPLYSYTRPPSFSNKGLKAPGIAYTRSLEEADDLISLLRGPVGFDMEWKVDFRKNARQRPTALVQVSVAIEQRKADKAQLCDDKLIVILHLYHMPKLPQELIKLLTNKDIIKFGVNIGNDGRKFFNDYKVQCKGLLELTFLAKSIHAEDLGTNKVLISLDKLTEYVLKQRLDKGNERVGDWESFLDWKQIEYAANDVYAGYQMYKRLSEQSKDTDYSNFLVEKDYESGLIKETPNNAANNTKPIPTTSDTHIRNSISNKVKYNTANRSIEREGTRITSLQPRHLKAIKAYFHDELSLDDTRKSLRPEKPLAQITVAIYVTEALLLTKEGYSDAMLNRLNSDLRYLNENVRKAWYEDVGSLID</sequence>
<dbReference type="GO" id="GO:0008408">
    <property type="term" value="F:3'-5' exonuclease activity"/>
    <property type="evidence" value="ECO:0007669"/>
    <property type="project" value="InterPro"/>
</dbReference>
<dbReference type="Gene3D" id="3.30.420.10">
    <property type="entry name" value="Ribonuclease H-like superfamily/Ribonuclease H"/>
    <property type="match status" value="1"/>
</dbReference>
<dbReference type="Pfam" id="PF01612">
    <property type="entry name" value="DNA_pol_A_exo1"/>
    <property type="match status" value="1"/>
</dbReference>
<dbReference type="GO" id="GO:0003676">
    <property type="term" value="F:nucleic acid binding"/>
    <property type="evidence" value="ECO:0007669"/>
    <property type="project" value="InterPro"/>
</dbReference>
<gene>
    <name evidence="5" type="ORF">E3P86_02517</name>
</gene>
<organism evidence="5 6">
    <name type="scientific">Wallemia ichthyophaga</name>
    <dbReference type="NCBI Taxonomy" id="245174"/>
    <lineage>
        <taxon>Eukaryota</taxon>
        <taxon>Fungi</taxon>
        <taxon>Dikarya</taxon>
        <taxon>Basidiomycota</taxon>
        <taxon>Wallemiomycotina</taxon>
        <taxon>Wallemiomycetes</taxon>
        <taxon>Wallemiales</taxon>
        <taxon>Wallemiaceae</taxon>
        <taxon>Wallemia</taxon>
    </lineage>
</organism>
<evidence type="ECO:0000313" key="6">
    <source>
        <dbReference type="Proteomes" id="UP000310689"/>
    </source>
</evidence>
<feature type="domain" description="3'-5' exonuclease" evidence="4">
    <location>
        <begin position="80"/>
        <end position="270"/>
    </location>
</feature>
<accession>A0A4T0J1P1</accession>
<evidence type="ECO:0000259" key="4">
    <source>
        <dbReference type="SMART" id="SM00474"/>
    </source>
</evidence>
<dbReference type="InterPro" id="IPR002562">
    <property type="entry name" value="3'-5'_exonuclease_dom"/>
</dbReference>
<dbReference type="InterPro" id="IPR036397">
    <property type="entry name" value="RNaseH_sf"/>
</dbReference>
<dbReference type="EMBL" id="SPOI01000131">
    <property type="protein sequence ID" value="TIB36338.1"/>
    <property type="molecule type" value="Genomic_DNA"/>
</dbReference>
<dbReference type="InterPro" id="IPR012337">
    <property type="entry name" value="RNaseH-like_sf"/>
</dbReference>
<dbReference type="Proteomes" id="UP000310689">
    <property type="component" value="Unassembled WGS sequence"/>
</dbReference>
<evidence type="ECO:0000256" key="2">
    <source>
        <dbReference type="ARBA" id="ARBA00022801"/>
    </source>
</evidence>
<evidence type="ECO:0000256" key="3">
    <source>
        <dbReference type="SAM" id="MobiDB-lite"/>
    </source>
</evidence>
<comment type="caution">
    <text evidence="5">The sequence shown here is derived from an EMBL/GenBank/DDBJ whole genome shotgun (WGS) entry which is preliminary data.</text>
</comment>
<evidence type="ECO:0000256" key="1">
    <source>
        <dbReference type="ARBA" id="ARBA00022722"/>
    </source>
</evidence>
<dbReference type="PANTHER" id="PTHR13620">
    <property type="entry name" value="3-5 EXONUCLEASE"/>
    <property type="match status" value="1"/>
</dbReference>
<evidence type="ECO:0000313" key="5">
    <source>
        <dbReference type="EMBL" id="TIB36338.1"/>
    </source>
</evidence>
<dbReference type="SMART" id="SM00474">
    <property type="entry name" value="35EXOc"/>
    <property type="match status" value="1"/>
</dbReference>
<dbReference type="CDD" id="cd06141">
    <property type="entry name" value="WRN_exo"/>
    <property type="match status" value="1"/>
</dbReference>
<dbReference type="GO" id="GO:0005737">
    <property type="term" value="C:cytoplasm"/>
    <property type="evidence" value="ECO:0007669"/>
    <property type="project" value="TreeGrafter"/>
</dbReference>
<dbReference type="SUPFAM" id="SSF53098">
    <property type="entry name" value="Ribonuclease H-like"/>
    <property type="match status" value="1"/>
</dbReference>
<dbReference type="GO" id="GO:0005634">
    <property type="term" value="C:nucleus"/>
    <property type="evidence" value="ECO:0007669"/>
    <property type="project" value="TreeGrafter"/>
</dbReference>
<dbReference type="PANTHER" id="PTHR13620:SF104">
    <property type="entry name" value="EXONUCLEASE 3'-5' DOMAIN-CONTAINING PROTEIN 2"/>
    <property type="match status" value="1"/>
</dbReference>
<dbReference type="AlphaFoldDB" id="A0A4T0J1P1"/>
<dbReference type="InterPro" id="IPR051132">
    <property type="entry name" value="3-5_Exonuclease_domain"/>
</dbReference>